<reference evidence="2" key="1">
    <citation type="submission" date="2022-07" db="EMBL/GenBank/DDBJ databases">
        <title>Phylogenomic reconstructions and comparative analyses of Kickxellomycotina fungi.</title>
        <authorList>
            <person name="Reynolds N.K."/>
            <person name="Stajich J.E."/>
            <person name="Barry K."/>
            <person name="Grigoriev I.V."/>
            <person name="Crous P."/>
            <person name="Smith M.E."/>
        </authorList>
    </citation>
    <scope>NUCLEOTIDE SEQUENCE</scope>
    <source>
        <strain evidence="2">IMI 214461</strain>
    </source>
</reference>
<dbReference type="Pfam" id="PF25377">
    <property type="entry name" value="DUF7886"/>
    <property type="match status" value="1"/>
</dbReference>
<evidence type="ECO:0000313" key="2">
    <source>
        <dbReference type="EMBL" id="KAJ2008486.1"/>
    </source>
</evidence>
<dbReference type="Gene3D" id="2.130.10.10">
    <property type="entry name" value="YVTN repeat-like/Quinoprotein amine dehydrogenase"/>
    <property type="match status" value="1"/>
</dbReference>
<proteinExistence type="predicted"/>
<organism evidence="2 3">
    <name type="scientific">Coemansia thaxteri</name>
    <dbReference type="NCBI Taxonomy" id="2663907"/>
    <lineage>
        <taxon>Eukaryota</taxon>
        <taxon>Fungi</taxon>
        <taxon>Fungi incertae sedis</taxon>
        <taxon>Zoopagomycota</taxon>
        <taxon>Kickxellomycotina</taxon>
        <taxon>Kickxellomycetes</taxon>
        <taxon>Kickxellales</taxon>
        <taxon>Kickxellaceae</taxon>
        <taxon>Coemansia</taxon>
    </lineage>
</organism>
<dbReference type="PANTHER" id="PTHR13211">
    <property type="entry name" value="TELOMERASE CAJAL BODY PROTEIN 1"/>
    <property type="match status" value="1"/>
</dbReference>
<dbReference type="EMBL" id="JANBQF010000004">
    <property type="protein sequence ID" value="KAJ2008486.1"/>
    <property type="molecule type" value="Genomic_DNA"/>
</dbReference>
<evidence type="ECO:0000259" key="1">
    <source>
        <dbReference type="Pfam" id="PF25377"/>
    </source>
</evidence>
<keyword evidence="3" id="KW-1185">Reference proteome</keyword>
<dbReference type="InterPro" id="IPR015943">
    <property type="entry name" value="WD40/YVTN_repeat-like_dom_sf"/>
</dbReference>
<comment type="caution">
    <text evidence="2">The sequence shown here is derived from an EMBL/GenBank/DDBJ whole genome shotgun (WGS) entry which is preliminary data.</text>
</comment>
<evidence type="ECO:0000313" key="3">
    <source>
        <dbReference type="Proteomes" id="UP001150907"/>
    </source>
</evidence>
<dbReference type="InterPro" id="IPR051150">
    <property type="entry name" value="SWT21/TCAB1_mRNA_Telomere"/>
</dbReference>
<protein>
    <recommendedName>
        <fullName evidence="1">DUF7886 domain-containing protein</fullName>
    </recommendedName>
</protein>
<name>A0A9W8BI27_9FUNG</name>
<dbReference type="Proteomes" id="UP001150907">
    <property type="component" value="Unassembled WGS sequence"/>
</dbReference>
<accession>A0A9W8BI27</accession>
<dbReference type="OrthoDB" id="239865at2759"/>
<dbReference type="InterPro" id="IPR036322">
    <property type="entry name" value="WD40_repeat_dom_sf"/>
</dbReference>
<dbReference type="AlphaFoldDB" id="A0A9W8BI27"/>
<dbReference type="SUPFAM" id="SSF50978">
    <property type="entry name" value="WD40 repeat-like"/>
    <property type="match status" value="1"/>
</dbReference>
<gene>
    <name evidence="2" type="ORF">H4R26_000182</name>
</gene>
<sequence length="627" mass="69113">MDEPATLYVYEYRLGDDQRAPICMAQSAGYEEGDFLRAVRWSPDGSTVAAATDSGALQTFDLSSVVEAYYSSSVAAASDDTGGKEEDAPVAIGLPALSVPHPGGLLDFAWYPFMRRDAAETCCLIESVRDTPVQLRDSLTGCVRASYPARDANEMPMTASALEFINSSEMAMAGSFVAGYPACIARFDVMRPGPPVVRQATTPSRRSSDGVKGVVSCVASRHGLTACASFAGQLGLWASTDLAAVFSWRVPQEYGGAGVTALRWSSDCLLWAAQRHATHIVAWDVRDLRGPVAAVPRASATMQRLAFDFDASGRFLVAGESGSGTLSFHDTADADALPLAKFTAADDVVAAIAAHPFYPLLATASGQRQFNDYLDEPAAPRQLSKQNCLKICREEIILRILHHQPPPATEDGEEDVSSRPEQFLPISSLTICDHVDRIQATEESRGLMTAAKLTRMELPPDLSDYALERDVWGVNFLVAGYPRYKCPYVWLRTDHQRLIAKPSEDSLRGEVEKDVPLRLESIDCWRQFDIRPWDVLVEVICTALAPPPENPFAIDYEYFGKITIEERVVVTGAMLEFLRRVYLRHYFFSDIVLADIKQLQKIHFRDINVLREYQQNTVLRDTSTAVS</sequence>
<dbReference type="InterPro" id="IPR057208">
    <property type="entry name" value="DUF7886"/>
</dbReference>
<dbReference type="PANTHER" id="PTHR13211:SF0">
    <property type="entry name" value="TELOMERASE CAJAL BODY PROTEIN 1"/>
    <property type="match status" value="1"/>
</dbReference>
<feature type="domain" description="DUF7886" evidence="1">
    <location>
        <begin position="474"/>
        <end position="604"/>
    </location>
</feature>